<keyword evidence="2" id="KW-1185">Reference proteome</keyword>
<proteinExistence type="predicted"/>
<reference evidence="1" key="1">
    <citation type="journal article" date="2023" name="PLoS Negl. Trop. Dis.">
        <title>A genome sequence for Biomphalaria pfeifferi, the major vector snail for the human-infecting parasite Schistosoma mansoni.</title>
        <authorList>
            <person name="Bu L."/>
            <person name="Lu L."/>
            <person name="Laidemitt M.R."/>
            <person name="Zhang S.M."/>
            <person name="Mutuku M."/>
            <person name="Mkoji G."/>
            <person name="Steinauer M."/>
            <person name="Loker E.S."/>
        </authorList>
    </citation>
    <scope>NUCLEOTIDE SEQUENCE</scope>
    <source>
        <strain evidence="1">KasaAsao</strain>
    </source>
</reference>
<dbReference type="AlphaFoldDB" id="A0AAD8BSM1"/>
<sequence length="72" mass="8176">MGMIEILMVMPMIGSFMEESLREDVALMSTRVQGTVVGYMDLTRGEMEKQNIVGKRKRHEVVMLLDALEDGQ</sequence>
<dbReference type="Proteomes" id="UP001233172">
    <property type="component" value="Unassembled WGS sequence"/>
</dbReference>
<accession>A0AAD8BSM1</accession>
<comment type="caution">
    <text evidence="1">The sequence shown here is derived from an EMBL/GenBank/DDBJ whole genome shotgun (WGS) entry which is preliminary data.</text>
</comment>
<protein>
    <submittedName>
        <fullName evidence="1">Uncharacterized protein</fullName>
    </submittedName>
</protein>
<organism evidence="1 2">
    <name type="scientific">Biomphalaria pfeifferi</name>
    <name type="common">Bloodfluke planorb</name>
    <name type="synonym">Freshwater snail</name>
    <dbReference type="NCBI Taxonomy" id="112525"/>
    <lineage>
        <taxon>Eukaryota</taxon>
        <taxon>Metazoa</taxon>
        <taxon>Spiralia</taxon>
        <taxon>Lophotrochozoa</taxon>
        <taxon>Mollusca</taxon>
        <taxon>Gastropoda</taxon>
        <taxon>Heterobranchia</taxon>
        <taxon>Euthyneura</taxon>
        <taxon>Panpulmonata</taxon>
        <taxon>Hygrophila</taxon>
        <taxon>Lymnaeoidea</taxon>
        <taxon>Planorbidae</taxon>
        <taxon>Biomphalaria</taxon>
    </lineage>
</organism>
<dbReference type="EMBL" id="JASAOG010000038">
    <property type="protein sequence ID" value="KAK0060044.1"/>
    <property type="molecule type" value="Genomic_DNA"/>
</dbReference>
<gene>
    <name evidence="1" type="ORF">Bpfe_010572</name>
</gene>
<evidence type="ECO:0000313" key="1">
    <source>
        <dbReference type="EMBL" id="KAK0060044.1"/>
    </source>
</evidence>
<name>A0AAD8BSM1_BIOPF</name>
<reference evidence="1" key="2">
    <citation type="submission" date="2023-04" db="EMBL/GenBank/DDBJ databases">
        <authorList>
            <person name="Bu L."/>
            <person name="Lu L."/>
            <person name="Laidemitt M.R."/>
            <person name="Zhang S.M."/>
            <person name="Mutuku M."/>
            <person name="Mkoji G."/>
            <person name="Steinauer M."/>
            <person name="Loker E.S."/>
        </authorList>
    </citation>
    <scope>NUCLEOTIDE SEQUENCE</scope>
    <source>
        <strain evidence="1">KasaAsao</strain>
        <tissue evidence="1">Whole Snail</tissue>
    </source>
</reference>
<evidence type="ECO:0000313" key="2">
    <source>
        <dbReference type="Proteomes" id="UP001233172"/>
    </source>
</evidence>